<dbReference type="RefSeq" id="WP_143987805.1">
    <property type="nucleotide sequence ID" value="NZ_CP041692.1"/>
</dbReference>
<keyword evidence="1" id="KW-0472">Membrane</keyword>
<keyword evidence="3" id="KW-1185">Reference proteome</keyword>
<keyword evidence="1" id="KW-1133">Transmembrane helix</keyword>
<sequence length="176" mass="18692">MSPVRSSQVVNVADDPELEPDLMVPTQLGRTGALVGATVSFGASLLYVACLLLFQLGVHTAGATSRALMPQTAEWATLLLVYLIFGTVASVVLGAAVGALNGVIQTKTWKSQSPGLAWTIGMVIGLAVALLVQLILNAEGLHHDLSEQLRFFTIPSMIFVISTALTSVLTRQRHRL</sequence>
<gene>
    <name evidence="2" type="ORF">FOE78_19810</name>
</gene>
<feature type="transmembrane region" description="Helical" evidence="1">
    <location>
        <begin position="33"/>
        <end position="58"/>
    </location>
</feature>
<dbReference type="Proteomes" id="UP000319263">
    <property type="component" value="Chromosome"/>
</dbReference>
<organism evidence="2 3">
    <name type="scientific">Microlunatus elymi</name>
    <dbReference type="NCBI Taxonomy" id="2596828"/>
    <lineage>
        <taxon>Bacteria</taxon>
        <taxon>Bacillati</taxon>
        <taxon>Actinomycetota</taxon>
        <taxon>Actinomycetes</taxon>
        <taxon>Propionibacteriales</taxon>
        <taxon>Propionibacteriaceae</taxon>
        <taxon>Microlunatus</taxon>
    </lineage>
</organism>
<dbReference type="KEGG" id="mik:FOE78_19810"/>
<name>A0A516Q3Q3_9ACTN</name>
<feature type="transmembrane region" description="Helical" evidence="1">
    <location>
        <begin position="78"/>
        <end position="104"/>
    </location>
</feature>
<feature type="transmembrane region" description="Helical" evidence="1">
    <location>
        <begin position="148"/>
        <end position="170"/>
    </location>
</feature>
<keyword evidence="1" id="KW-0812">Transmembrane</keyword>
<accession>A0A516Q3Q3</accession>
<evidence type="ECO:0000313" key="2">
    <source>
        <dbReference type="EMBL" id="QDP97851.1"/>
    </source>
</evidence>
<evidence type="ECO:0000313" key="3">
    <source>
        <dbReference type="Proteomes" id="UP000319263"/>
    </source>
</evidence>
<evidence type="ECO:0000256" key="1">
    <source>
        <dbReference type="SAM" id="Phobius"/>
    </source>
</evidence>
<protein>
    <submittedName>
        <fullName evidence="2">Uncharacterized protein</fullName>
    </submittedName>
</protein>
<feature type="transmembrane region" description="Helical" evidence="1">
    <location>
        <begin position="116"/>
        <end position="136"/>
    </location>
</feature>
<dbReference type="AlphaFoldDB" id="A0A516Q3Q3"/>
<proteinExistence type="predicted"/>
<reference evidence="2 3" key="1">
    <citation type="submission" date="2019-07" db="EMBL/GenBank/DDBJ databases">
        <title>Microlunatus dokdonensis sp. nov. isolated from the rhizospheric soil of the wild plant Elymus tsukushiensis.</title>
        <authorList>
            <person name="Ghim S.-Y."/>
            <person name="Hwang Y.-J."/>
            <person name="Son J.-S."/>
            <person name="Shin J.-H."/>
        </authorList>
    </citation>
    <scope>NUCLEOTIDE SEQUENCE [LARGE SCALE GENOMIC DNA]</scope>
    <source>
        <strain evidence="2 3">KUDC0627</strain>
    </source>
</reference>
<dbReference type="EMBL" id="CP041692">
    <property type="protein sequence ID" value="QDP97851.1"/>
    <property type="molecule type" value="Genomic_DNA"/>
</dbReference>